<proteinExistence type="inferred from homology"/>
<dbReference type="Pfam" id="PF22748">
    <property type="entry name" value="PexRD54_WY"/>
    <property type="match status" value="2"/>
</dbReference>
<keyword evidence="4" id="KW-0964">Secreted</keyword>
<keyword evidence="5" id="KW-0732">Signal</keyword>
<evidence type="ECO:0000256" key="1">
    <source>
        <dbReference type="ARBA" id="ARBA00004340"/>
    </source>
</evidence>
<dbReference type="AlphaFoldDB" id="A0ABD3FAV0"/>
<name>A0ABD3FAV0_9STRA</name>
<feature type="domain" description="RxLR effector PexRD54 WY" evidence="8">
    <location>
        <begin position="2"/>
        <end position="34"/>
    </location>
</feature>
<evidence type="ECO:0008006" key="11">
    <source>
        <dbReference type="Google" id="ProtNLM"/>
    </source>
</evidence>
<protein>
    <recommendedName>
        <fullName evidence="11">RXLR phytopathogen effector protein WY-domain domain-containing protein</fullName>
    </recommendedName>
</protein>
<dbReference type="InterPro" id="IPR040786">
    <property type="entry name" value="RXLR_WY"/>
</dbReference>
<evidence type="ECO:0000259" key="8">
    <source>
        <dbReference type="Pfam" id="PF22748"/>
    </source>
</evidence>
<feature type="domain" description="RXLR phytopathogen effector protein WY-domain" evidence="7">
    <location>
        <begin position="139"/>
        <end position="191"/>
    </location>
</feature>
<dbReference type="GO" id="GO:0005576">
    <property type="term" value="C:extracellular region"/>
    <property type="evidence" value="ECO:0007669"/>
    <property type="project" value="UniProtKB-SubCell"/>
</dbReference>
<comment type="subcellular location">
    <subcellularLocation>
        <location evidence="1">Host cell</location>
    </subcellularLocation>
    <subcellularLocation>
        <location evidence="2">Secreted</location>
    </subcellularLocation>
</comment>
<sequence>MKTDPRVVFRAFDLAKYSTKLNDNPAFFKWIGYVNKYWTTYGDSLFSEDAMLVLLLKSKPEDELVAAFHSMRSVPEMKNLADKMQTKLFMTSTSSHDAMNQVWLASRESPKEVFGILNIGKRSLKDNPMAIQWLKYIKRYRAKIGDSAFSDSEAVLFVMEATYSVQAQKFGVLLQSFKKIPDLKILAENMQTSLFRQWIDVKKLTPDELGSLMVSPHGSWKTVLRLPKSDPRFQALETYTVQYAARLNEKTMTEKVKMLFANNDPEGALAAAMKMNEA</sequence>
<evidence type="ECO:0000313" key="9">
    <source>
        <dbReference type="EMBL" id="KAL3663567.1"/>
    </source>
</evidence>
<dbReference type="Pfam" id="PF18634">
    <property type="entry name" value="RXLR_WY"/>
    <property type="match status" value="2"/>
</dbReference>
<evidence type="ECO:0000256" key="4">
    <source>
        <dbReference type="ARBA" id="ARBA00022525"/>
    </source>
</evidence>
<evidence type="ECO:0000256" key="6">
    <source>
        <dbReference type="ARBA" id="ARBA00023026"/>
    </source>
</evidence>
<keyword evidence="10" id="KW-1185">Reference proteome</keyword>
<dbReference type="GO" id="GO:0043657">
    <property type="term" value="C:host cell"/>
    <property type="evidence" value="ECO:0007669"/>
    <property type="project" value="UniProtKB-SubCell"/>
</dbReference>
<feature type="domain" description="RXLR phytopathogen effector protein WY-domain" evidence="7">
    <location>
        <begin position="37"/>
        <end position="85"/>
    </location>
</feature>
<dbReference type="Proteomes" id="UP001632037">
    <property type="component" value="Unassembled WGS sequence"/>
</dbReference>
<evidence type="ECO:0000259" key="7">
    <source>
        <dbReference type="Pfam" id="PF18634"/>
    </source>
</evidence>
<dbReference type="InterPro" id="IPR054463">
    <property type="entry name" value="PexRD54_WY"/>
</dbReference>
<evidence type="ECO:0000256" key="3">
    <source>
        <dbReference type="ARBA" id="ARBA00010400"/>
    </source>
</evidence>
<evidence type="ECO:0000256" key="2">
    <source>
        <dbReference type="ARBA" id="ARBA00004613"/>
    </source>
</evidence>
<accession>A0ABD3FAV0</accession>
<dbReference type="EMBL" id="JBIMZQ010000027">
    <property type="protein sequence ID" value="KAL3663567.1"/>
    <property type="molecule type" value="Genomic_DNA"/>
</dbReference>
<comment type="caution">
    <text evidence="9">The sequence shown here is derived from an EMBL/GenBank/DDBJ whole genome shotgun (WGS) entry which is preliminary data.</text>
</comment>
<evidence type="ECO:0000256" key="5">
    <source>
        <dbReference type="ARBA" id="ARBA00022729"/>
    </source>
</evidence>
<evidence type="ECO:0000313" key="10">
    <source>
        <dbReference type="Proteomes" id="UP001632037"/>
    </source>
</evidence>
<organism evidence="9 10">
    <name type="scientific">Phytophthora oleae</name>
    <dbReference type="NCBI Taxonomy" id="2107226"/>
    <lineage>
        <taxon>Eukaryota</taxon>
        <taxon>Sar</taxon>
        <taxon>Stramenopiles</taxon>
        <taxon>Oomycota</taxon>
        <taxon>Peronosporomycetes</taxon>
        <taxon>Peronosporales</taxon>
        <taxon>Peronosporaceae</taxon>
        <taxon>Phytophthora</taxon>
    </lineage>
</organism>
<feature type="domain" description="RxLR effector PexRD54 WY" evidence="8">
    <location>
        <begin position="99"/>
        <end position="137"/>
    </location>
</feature>
<gene>
    <name evidence="9" type="ORF">V7S43_011454</name>
</gene>
<keyword evidence="6" id="KW-0843">Virulence</keyword>
<comment type="similarity">
    <text evidence="3">Belongs to the RxLR effector family.</text>
</comment>
<reference evidence="9 10" key="1">
    <citation type="submission" date="2024-09" db="EMBL/GenBank/DDBJ databases">
        <title>Genome sequencing and assembly of Phytophthora oleae, isolate VK10A, causative agent of rot of olive drupes.</title>
        <authorList>
            <person name="Conti Taguali S."/>
            <person name="Riolo M."/>
            <person name="La Spada F."/>
            <person name="Cacciola S.O."/>
            <person name="Dionisio G."/>
        </authorList>
    </citation>
    <scope>NUCLEOTIDE SEQUENCE [LARGE SCALE GENOMIC DNA]</scope>
    <source>
        <strain evidence="9 10">VK10A</strain>
    </source>
</reference>